<evidence type="ECO:0000313" key="2">
    <source>
        <dbReference type="Proteomes" id="UP000537890"/>
    </source>
</evidence>
<dbReference type="PANTHER" id="PTHR13887">
    <property type="entry name" value="GLUTATHIONE S-TRANSFERASE KAPPA"/>
    <property type="match status" value="1"/>
</dbReference>
<comment type="caution">
    <text evidence="1">The sequence shown here is derived from an EMBL/GenBank/DDBJ whole genome shotgun (WGS) entry which is preliminary data.</text>
</comment>
<dbReference type="AlphaFoldDB" id="A0A7Z0MNY4"/>
<dbReference type="Gene3D" id="3.40.30.10">
    <property type="entry name" value="Glutaredoxin"/>
    <property type="match status" value="1"/>
</dbReference>
<dbReference type="EMBL" id="JACCHS010000100">
    <property type="protein sequence ID" value="NYT47175.1"/>
    <property type="molecule type" value="Genomic_DNA"/>
</dbReference>
<dbReference type="Pfam" id="PF06945">
    <property type="entry name" value="DUF1289"/>
    <property type="match status" value="1"/>
</dbReference>
<dbReference type="Gene3D" id="1.10.472.60">
    <property type="entry name" value="putative protein disulfide isomerase domain"/>
    <property type="match status" value="1"/>
</dbReference>
<dbReference type="PANTHER" id="PTHR13887:SF54">
    <property type="entry name" value="DSBA FAMILY PROTEIN"/>
    <property type="match status" value="1"/>
</dbReference>
<protein>
    <submittedName>
        <fullName evidence="1">DsbA family protein</fullName>
    </submittedName>
</protein>
<reference evidence="1 2" key="1">
    <citation type="submission" date="2020-05" db="EMBL/GenBank/DDBJ databases">
        <title>Horizontal transmission and recombination maintain forever young bacterial symbiont genomes.</title>
        <authorList>
            <person name="Russell S.L."/>
            <person name="Pepper-Tunick E."/>
            <person name="Svedberg J."/>
            <person name="Byrne A."/>
            <person name="Ruelas Castillo J."/>
            <person name="Vollmers C."/>
            <person name="Beinart R.A."/>
            <person name="Corbett-Detig R."/>
        </authorList>
    </citation>
    <scope>NUCLEOTIDE SEQUENCE [LARGE SCALE GENOMIC DNA]</scope>
    <source>
        <strain evidence="1">4727-3</strain>
    </source>
</reference>
<gene>
    <name evidence="1" type="ORF">H0A75_05930</name>
</gene>
<proteinExistence type="predicted"/>
<organism evidence="1 2">
    <name type="scientific">Candidatus Methanofishera endochildressiae</name>
    <dbReference type="NCBI Taxonomy" id="2738884"/>
    <lineage>
        <taxon>Bacteria</taxon>
        <taxon>Pseudomonadati</taxon>
        <taxon>Pseudomonadota</taxon>
        <taxon>Gammaproteobacteria</taxon>
        <taxon>Candidatus Methanofishera</taxon>
    </lineage>
</organism>
<dbReference type="Pfam" id="PF13743">
    <property type="entry name" value="Thioredoxin_5"/>
    <property type="match status" value="1"/>
</dbReference>
<dbReference type="Proteomes" id="UP000537890">
    <property type="component" value="Unassembled WGS sequence"/>
</dbReference>
<sequence length="272" mass="31225">MQYENNTLYYIYDPMCSWCYAFEQSLHAIKLQLPTQLNFKSVLGGLAADTDAPMPEATRSMIQQAWRQIESTVPNIRFNFNFWSNNTPYRSTYPACRAILAAENQSPGLADAMRIMLQQAYYQDAKNPSLEATLLACAQQLALNIDQFTLDLCSSEINQQLNQHIQLSRMMQATSFPSMRLILKDELYTLPLNYINPGETLDQLHKLLGQHQETKVESPCTRQCSLDKQDVCLGCFRLMHEITDWAYASETGKTAILRNAQQRKNLYNKKLI</sequence>
<dbReference type="InterPro" id="IPR036249">
    <property type="entry name" value="Thioredoxin-like_sf"/>
</dbReference>
<dbReference type="SUPFAM" id="SSF52833">
    <property type="entry name" value="Thioredoxin-like"/>
    <property type="match status" value="1"/>
</dbReference>
<name>A0A7Z0MNY4_9GAMM</name>
<evidence type="ECO:0000313" key="1">
    <source>
        <dbReference type="EMBL" id="NYT47175.1"/>
    </source>
</evidence>
<dbReference type="InterPro" id="IPR010710">
    <property type="entry name" value="DUF1289"/>
</dbReference>
<accession>A0A7Z0MNY4</accession>
<dbReference type="CDD" id="cd03025">
    <property type="entry name" value="DsbA_FrnE_like"/>
    <property type="match status" value="1"/>
</dbReference>